<evidence type="ECO:0000313" key="7">
    <source>
        <dbReference type="EMBL" id="KZT25066.1"/>
    </source>
</evidence>
<dbReference type="Pfam" id="PF03114">
    <property type="entry name" value="BAR"/>
    <property type="match status" value="1"/>
</dbReference>
<dbReference type="PANTHER" id="PTHR14167">
    <property type="entry name" value="SH3 DOMAIN-CONTAINING"/>
    <property type="match status" value="1"/>
</dbReference>
<accession>A0A165SF49</accession>
<feature type="compositionally biased region" description="Low complexity" evidence="4">
    <location>
        <begin position="571"/>
        <end position="580"/>
    </location>
</feature>
<feature type="compositionally biased region" description="Low complexity" evidence="4">
    <location>
        <begin position="298"/>
        <end position="307"/>
    </location>
</feature>
<gene>
    <name evidence="7" type="ORF">NEOLEDRAFT_1115376</name>
</gene>
<proteinExistence type="predicted"/>
<keyword evidence="1 2" id="KW-0728">SH3 domain</keyword>
<feature type="coiled-coil region" evidence="3">
    <location>
        <begin position="123"/>
        <end position="190"/>
    </location>
</feature>
<dbReference type="Proteomes" id="UP000076761">
    <property type="component" value="Unassembled WGS sequence"/>
</dbReference>
<dbReference type="FunFam" id="2.30.30.40:FF:000072">
    <property type="entry name" value="Unconventional Myosin IB"/>
    <property type="match status" value="1"/>
</dbReference>
<feature type="compositionally biased region" description="Low complexity" evidence="4">
    <location>
        <begin position="465"/>
        <end position="474"/>
    </location>
</feature>
<feature type="region of interest" description="Disordered" evidence="4">
    <location>
        <begin position="443"/>
        <end position="490"/>
    </location>
</feature>
<dbReference type="FunCoup" id="A0A165SF49">
    <property type="interactions" value="392"/>
</dbReference>
<evidence type="ECO:0000256" key="2">
    <source>
        <dbReference type="PROSITE-ProRule" id="PRU00192"/>
    </source>
</evidence>
<dbReference type="OrthoDB" id="10263741at2759"/>
<name>A0A165SF49_9AGAM</name>
<feature type="domain" description="BAR" evidence="6">
    <location>
        <begin position="13"/>
        <end position="239"/>
    </location>
</feature>
<dbReference type="SUPFAM" id="SSF50044">
    <property type="entry name" value="SH3-domain"/>
    <property type="match status" value="1"/>
</dbReference>
<evidence type="ECO:0000256" key="4">
    <source>
        <dbReference type="SAM" id="MobiDB-lite"/>
    </source>
</evidence>
<feature type="domain" description="SH3" evidence="5">
    <location>
        <begin position="386"/>
        <end position="445"/>
    </location>
</feature>
<dbReference type="InterPro" id="IPR050384">
    <property type="entry name" value="Endophilin_SH3RF"/>
</dbReference>
<feature type="compositionally biased region" description="Basic and acidic residues" evidence="4">
    <location>
        <begin position="359"/>
        <end position="373"/>
    </location>
</feature>
<evidence type="ECO:0000256" key="3">
    <source>
        <dbReference type="SAM" id="Coils"/>
    </source>
</evidence>
<dbReference type="PROSITE" id="PS51021">
    <property type="entry name" value="BAR"/>
    <property type="match status" value="1"/>
</dbReference>
<dbReference type="Gene3D" id="2.30.30.40">
    <property type="entry name" value="SH3 Domains"/>
    <property type="match status" value="1"/>
</dbReference>
<evidence type="ECO:0000259" key="5">
    <source>
        <dbReference type="PROSITE" id="PS50002"/>
    </source>
</evidence>
<dbReference type="PROSITE" id="PS50002">
    <property type="entry name" value="SH3"/>
    <property type="match status" value="1"/>
</dbReference>
<dbReference type="InterPro" id="IPR027267">
    <property type="entry name" value="AH/BAR_dom_sf"/>
</dbReference>
<feature type="non-terminal residue" evidence="7">
    <location>
        <position position="622"/>
    </location>
</feature>
<dbReference type="AlphaFoldDB" id="A0A165SF49"/>
<dbReference type="PRINTS" id="PR00452">
    <property type="entry name" value="SH3DOMAIN"/>
</dbReference>
<feature type="region of interest" description="Disordered" evidence="4">
    <location>
        <begin position="547"/>
        <end position="594"/>
    </location>
</feature>
<evidence type="ECO:0000313" key="8">
    <source>
        <dbReference type="Proteomes" id="UP000076761"/>
    </source>
</evidence>
<dbReference type="STRING" id="1314782.A0A165SF49"/>
<dbReference type="InterPro" id="IPR004148">
    <property type="entry name" value="BAR_dom"/>
</dbReference>
<dbReference type="SUPFAM" id="SSF103657">
    <property type="entry name" value="BAR/IMD domain-like"/>
    <property type="match status" value="1"/>
</dbReference>
<dbReference type="PRINTS" id="PR00499">
    <property type="entry name" value="P67PHOX"/>
</dbReference>
<dbReference type="InterPro" id="IPR036028">
    <property type="entry name" value="SH3-like_dom_sf"/>
</dbReference>
<reference evidence="7 8" key="1">
    <citation type="journal article" date="2016" name="Mol. Biol. Evol.">
        <title>Comparative Genomics of Early-Diverging Mushroom-Forming Fungi Provides Insights into the Origins of Lignocellulose Decay Capabilities.</title>
        <authorList>
            <person name="Nagy L.G."/>
            <person name="Riley R."/>
            <person name="Tritt A."/>
            <person name="Adam C."/>
            <person name="Daum C."/>
            <person name="Floudas D."/>
            <person name="Sun H."/>
            <person name="Yadav J.S."/>
            <person name="Pangilinan J."/>
            <person name="Larsson K.H."/>
            <person name="Matsuura K."/>
            <person name="Barry K."/>
            <person name="Labutti K."/>
            <person name="Kuo R."/>
            <person name="Ohm R.A."/>
            <person name="Bhattacharya S.S."/>
            <person name="Shirouzu T."/>
            <person name="Yoshinaga Y."/>
            <person name="Martin F.M."/>
            <person name="Grigoriev I.V."/>
            <person name="Hibbett D.S."/>
        </authorList>
    </citation>
    <scope>NUCLEOTIDE SEQUENCE [LARGE SCALE GENOMIC DNA]</scope>
    <source>
        <strain evidence="7 8">HHB14362 ss-1</strain>
    </source>
</reference>
<dbReference type="SMART" id="SM00721">
    <property type="entry name" value="BAR"/>
    <property type="match status" value="1"/>
</dbReference>
<dbReference type="CDD" id="cd00174">
    <property type="entry name" value="SH3"/>
    <property type="match status" value="1"/>
</dbReference>
<dbReference type="Gene3D" id="1.20.1270.60">
    <property type="entry name" value="Arfaptin homology (AH) domain/BAR domain"/>
    <property type="match status" value="1"/>
</dbReference>
<dbReference type="InParanoid" id="A0A165SF49"/>
<dbReference type="SMART" id="SM00326">
    <property type="entry name" value="SH3"/>
    <property type="match status" value="1"/>
</dbReference>
<dbReference type="EMBL" id="KV425574">
    <property type="protein sequence ID" value="KZT25066.1"/>
    <property type="molecule type" value="Genomic_DNA"/>
</dbReference>
<evidence type="ECO:0000256" key="1">
    <source>
        <dbReference type="ARBA" id="ARBA00022443"/>
    </source>
</evidence>
<organism evidence="7 8">
    <name type="scientific">Neolentinus lepideus HHB14362 ss-1</name>
    <dbReference type="NCBI Taxonomy" id="1314782"/>
    <lineage>
        <taxon>Eukaryota</taxon>
        <taxon>Fungi</taxon>
        <taxon>Dikarya</taxon>
        <taxon>Basidiomycota</taxon>
        <taxon>Agaricomycotina</taxon>
        <taxon>Agaricomycetes</taxon>
        <taxon>Gloeophyllales</taxon>
        <taxon>Gloeophyllaceae</taxon>
        <taxon>Neolentinus</taxon>
    </lineage>
</organism>
<evidence type="ECO:0000259" key="6">
    <source>
        <dbReference type="PROSITE" id="PS51021"/>
    </source>
</evidence>
<dbReference type="InterPro" id="IPR001452">
    <property type="entry name" value="SH3_domain"/>
</dbReference>
<dbReference type="Pfam" id="PF00018">
    <property type="entry name" value="SH3_1"/>
    <property type="match status" value="1"/>
</dbReference>
<keyword evidence="8" id="KW-1185">Reference proteome</keyword>
<keyword evidence="3" id="KW-0175">Coiled coil</keyword>
<sequence>MASKQLGKLRQWAGEVIAARERTVGDELEAEFKEVGVREEGGRRLHEAAKGFHHALAKKRESEAGLLLPADALGVVMITHGEELGGESVLGTALIQLGRAHCKAATLQEAFALTLEDTFLAAMQRYEDEIKDYQALRKKLESRRLSYDAAISKAEKVKSSKKEKERAEAEDELEKAKSRYEETLEDVRAIVVAIQENEAAQIRDLTSFLDHEMNYIVQYLEVLRDVKDNWVEVPSVTASRAIPSRPRPESRHNSIRSHKSSVTRSSRPPSPDSADEDAETPVAHRRSFVRRKSDAASHKTASRASSRTRSEAETEKEKVHAKKLSVAGWVGSITGRGKGKDREKFAALQDQEGAESDGDEVRSEKSGRSESRFSRRGKRRDAKAGGGRKTVRAVYDFSGASGDELSFRAGAVIVVLSEVLEGWWMGEVNGKTGLFPTTYTDAVGTARVPPVPPRPTPRRASTNGSRSSSSSLSSGAYRTPRGEEEDGYATSDMEDEAMYSGAPVGSARTPVYGSFDQASVESSVDGEEVKLMEGAARKAAAVLNARVKSEPIGASSKRAAPPPPPARRSVHSVSGSSNSVGSGGSPFDSPRDSRFDVSGAGACREFKQNPFKPAGMCSNCFE</sequence>
<dbReference type="GO" id="GO:0005737">
    <property type="term" value="C:cytoplasm"/>
    <property type="evidence" value="ECO:0007669"/>
    <property type="project" value="InterPro"/>
</dbReference>
<feature type="region of interest" description="Disordered" evidence="4">
    <location>
        <begin position="241"/>
        <end position="389"/>
    </location>
</feature>
<protein>
    <submittedName>
        <fullName evidence="7">BAR-domain-containing protein</fullName>
    </submittedName>
</protein>
<feature type="compositionally biased region" description="Basic and acidic residues" evidence="4">
    <location>
        <begin position="308"/>
        <end position="318"/>
    </location>
</feature>
<dbReference type="PANTHER" id="PTHR14167:SF116">
    <property type="entry name" value="CAP, ISOFORM AC"/>
    <property type="match status" value="1"/>
</dbReference>